<gene>
    <name evidence="1" type="ORF">GXP70_24690</name>
</gene>
<dbReference type="KEGG" id="plyc:GXP70_24690"/>
<dbReference type="Proteomes" id="UP000476064">
    <property type="component" value="Chromosome"/>
</dbReference>
<dbReference type="RefSeq" id="WP_162359292.1">
    <property type="nucleotide sequence ID" value="NZ_CP048209.1"/>
</dbReference>
<reference evidence="1 2" key="1">
    <citation type="submission" date="2020-01" db="EMBL/GenBank/DDBJ databases">
        <title>Paenibacillus sp. nov., isolated from tomato rhizosphere.</title>
        <authorList>
            <person name="Weon H.-Y."/>
            <person name="Lee S.A."/>
        </authorList>
    </citation>
    <scope>NUCLEOTIDE SEQUENCE [LARGE SCALE GENOMIC DNA]</scope>
    <source>
        <strain evidence="1 2">12200R-189</strain>
    </source>
</reference>
<evidence type="ECO:0000313" key="2">
    <source>
        <dbReference type="Proteomes" id="UP000476064"/>
    </source>
</evidence>
<proteinExistence type="predicted"/>
<name>A0A6C0G4N5_9BACL</name>
<dbReference type="AlphaFoldDB" id="A0A6C0G4N5"/>
<organism evidence="1 2">
    <name type="scientific">Paenibacillus lycopersici</name>
    <dbReference type="NCBI Taxonomy" id="2704462"/>
    <lineage>
        <taxon>Bacteria</taxon>
        <taxon>Bacillati</taxon>
        <taxon>Bacillota</taxon>
        <taxon>Bacilli</taxon>
        <taxon>Bacillales</taxon>
        <taxon>Paenibacillaceae</taxon>
        <taxon>Paenibacillus</taxon>
    </lineage>
</organism>
<sequence length="105" mass="11928">MMTEEQASRLNHSNRLGEEAAFRISDVRIQAQTGSELRLRFRVEQVVESLRRQQALAEEELKQLTQGEAAYLSRKNESMTLHVAITALLIALEDNTLQEENACLS</sequence>
<evidence type="ECO:0000313" key="1">
    <source>
        <dbReference type="EMBL" id="QHT62861.1"/>
    </source>
</evidence>
<dbReference type="EMBL" id="CP048209">
    <property type="protein sequence ID" value="QHT62861.1"/>
    <property type="molecule type" value="Genomic_DNA"/>
</dbReference>
<keyword evidence="2" id="KW-1185">Reference proteome</keyword>
<protein>
    <submittedName>
        <fullName evidence="1">Uncharacterized protein</fullName>
    </submittedName>
</protein>
<accession>A0A6C0G4N5</accession>